<dbReference type="HOGENOM" id="CLU_1078954_0_0_1"/>
<reference evidence="3" key="2">
    <citation type="submission" date="2015-02" db="UniProtKB">
        <authorList>
            <consortium name="EnsemblMetazoa"/>
        </authorList>
    </citation>
    <scope>IDENTIFICATION</scope>
</reference>
<dbReference type="AlphaFoldDB" id="T1IHS3"/>
<keyword evidence="2" id="KW-0472">Membrane</keyword>
<evidence type="ECO:0000256" key="2">
    <source>
        <dbReference type="SAM" id="Phobius"/>
    </source>
</evidence>
<sequence length="258" mass="29058">MATTAFNHSGLTFGIDPSGDNEEFLIVDRLDHSLSKFELEAKIFSLREEILFLKSWKNSCEKFQEKFFELFIAFTVLVTPLAIAFVFNYVFSNGNDYNGSRDLVYNCTTCSSEWENFSSPKGTGGDSTPENCVNNADKLCCLMMPPSATTSQHIRDAVVPVLIAISFIVGLPYYYHMLDELSHSNVRIDKTRDESDDDDSGDEGDEEESDTMWEDDDGKERSKMRSEKGKCRKRCENSSNLYGKMGVTVPESGLVNID</sequence>
<reference evidence="4" key="1">
    <citation type="submission" date="2011-05" db="EMBL/GenBank/DDBJ databases">
        <authorList>
            <person name="Richards S.R."/>
            <person name="Qu J."/>
            <person name="Jiang H."/>
            <person name="Jhangiani S.N."/>
            <person name="Agravi P."/>
            <person name="Goodspeed R."/>
            <person name="Gross S."/>
            <person name="Mandapat C."/>
            <person name="Jackson L."/>
            <person name="Mathew T."/>
            <person name="Pu L."/>
            <person name="Thornton R."/>
            <person name="Saada N."/>
            <person name="Wilczek-Boney K.B."/>
            <person name="Lee S."/>
            <person name="Kovar C."/>
            <person name="Wu Y."/>
            <person name="Scherer S.E."/>
            <person name="Worley K.C."/>
            <person name="Muzny D.M."/>
            <person name="Gibbs R."/>
        </authorList>
    </citation>
    <scope>NUCLEOTIDE SEQUENCE</scope>
    <source>
        <strain evidence="4">Brora</strain>
    </source>
</reference>
<organism evidence="3 4">
    <name type="scientific">Strigamia maritima</name>
    <name type="common">European centipede</name>
    <name type="synonym">Geophilus maritimus</name>
    <dbReference type="NCBI Taxonomy" id="126957"/>
    <lineage>
        <taxon>Eukaryota</taxon>
        <taxon>Metazoa</taxon>
        <taxon>Ecdysozoa</taxon>
        <taxon>Arthropoda</taxon>
        <taxon>Myriapoda</taxon>
        <taxon>Chilopoda</taxon>
        <taxon>Pleurostigmophora</taxon>
        <taxon>Geophilomorpha</taxon>
        <taxon>Linotaeniidae</taxon>
        <taxon>Strigamia</taxon>
    </lineage>
</organism>
<dbReference type="Proteomes" id="UP000014500">
    <property type="component" value="Unassembled WGS sequence"/>
</dbReference>
<evidence type="ECO:0000313" key="3">
    <source>
        <dbReference type="EnsemblMetazoa" id="SMAR000399-PA"/>
    </source>
</evidence>
<feature type="transmembrane region" description="Helical" evidence="2">
    <location>
        <begin position="67"/>
        <end position="91"/>
    </location>
</feature>
<name>T1IHS3_STRMM</name>
<dbReference type="EnsemblMetazoa" id="SMAR000399-RA">
    <property type="protein sequence ID" value="SMAR000399-PA"/>
    <property type="gene ID" value="SMAR000399"/>
</dbReference>
<dbReference type="EMBL" id="JH430009">
    <property type="status" value="NOT_ANNOTATED_CDS"/>
    <property type="molecule type" value="Genomic_DNA"/>
</dbReference>
<keyword evidence="2" id="KW-0812">Transmembrane</keyword>
<keyword evidence="2" id="KW-1133">Transmembrane helix</keyword>
<feature type="transmembrane region" description="Helical" evidence="2">
    <location>
        <begin position="157"/>
        <end position="175"/>
    </location>
</feature>
<proteinExistence type="predicted"/>
<protein>
    <submittedName>
        <fullName evidence="3">Uncharacterized protein</fullName>
    </submittedName>
</protein>
<keyword evidence="4" id="KW-1185">Reference proteome</keyword>
<feature type="compositionally biased region" description="Acidic residues" evidence="1">
    <location>
        <begin position="194"/>
        <end position="217"/>
    </location>
</feature>
<feature type="region of interest" description="Disordered" evidence="1">
    <location>
        <begin position="189"/>
        <end position="234"/>
    </location>
</feature>
<evidence type="ECO:0000313" key="4">
    <source>
        <dbReference type="Proteomes" id="UP000014500"/>
    </source>
</evidence>
<feature type="compositionally biased region" description="Basic and acidic residues" evidence="1">
    <location>
        <begin position="218"/>
        <end position="229"/>
    </location>
</feature>
<accession>T1IHS3</accession>
<evidence type="ECO:0000256" key="1">
    <source>
        <dbReference type="SAM" id="MobiDB-lite"/>
    </source>
</evidence>